<dbReference type="AlphaFoldDB" id="A0A1W6MJR7"/>
<dbReference type="EMBL" id="CP019344">
    <property type="protein sequence ID" value="ARN77823.1"/>
    <property type="molecule type" value="Genomic_DNA"/>
</dbReference>
<dbReference type="STRING" id="331648.BST97_07310"/>
<dbReference type="Proteomes" id="UP000193431">
    <property type="component" value="Chromosome"/>
</dbReference>
<feature type="transmembrane region" description="Helical" evidence="1">
    <location>
        <begin position="7"/>
        <end position="23"/>
    </location>
</feature>
<dbReference type="OrthoDB" id="1143602at2"/>
<sequence length="307" mass="35699">MKRKKISGFLVILMGVTILWFISKYKNVYEEEVQVEVQWNQIPEDIKIQEDSETIVFNPRLRQRGFKLMANKIFKPTVKLNFEKFTFSRNDSIFFNPFLEKEELSKVDRELSIQDVKNQDIYIPATRFERKKVPISTNFKIKYANNFKAKVPFKLERDSIILFGKNKLLSEVDSLILTSEPILINDTLVERKLKLTLPTDDIKANVDHVQVTFRAMEVTEGSFIVPVEILSKPANSFVKVIPETVTVIYQAAIDNFESITEDDLTVRLDIEKVQESSKVMVPEIIYDSDLIYHARLKEEAVQVLIVK</sequence>
<evidence type="ECO:0008006" key="4">
    <source>
        <dbReference type="Google" id="ProtNLM"/>
    </source>
</evidence>
<dbReference type="RefSeq" id="WP_085766621.1">
    <property type="nucleotide sequence ID" value="NZ_CP019344.1"/>
</dbReference>
<keyword evidence="1" id="KW-1133">Transmembrane helix</keyword>
<accession>A0A1W6MJR7</accession>
<evidence type="ECO:0000313" key="2">
    <source>
        <dbReference type="EMBL" id="ARN77823.1"/>
    </source>
</evidence>
<keyword evidence="1" id="KW-0472">Membrane</keyword>
<protein>
    <recommendedName>
        <fullName evidence="4">YbbR-like domain-containing protein</fullName>
    </recommendedName>
</protein>
<keyword evidence="3" id="KW-1185">Reference proteome</keyword>
<evidence type="ECO:0000256" key="1">
    <source>
        <dbReference type="SAM" id="Phobius"/>
    </source>
</evidence>
<name>A0A1W6MJR7_9FLAO</name>
<proteinExistence type="predicted"/>
<keyword evidence="1" id="KW-0812">Transmembrane</keyword>
<organism evidence="2 3">
    <name type="scientific">Nonlabens spongiae</name>
    <dbReference type="NCBI Taxonomy" id="331648"/>
    <lineage>
        <taxon>Bacteria</taxon>
        <taxon>Pseudomonadati</taxon>
        <taxon>Bacteroidota</taxon>
        <taxon>Flavobacteriia</taxon>
        <taxon>Flavobacteriales</taxon>
        <taxon>Flavobacteriaceae</taxon>
        <taxon>Nonlabens</taxon>
    </lineage>
</organism>
<gene>
    <name evidence="2" type="ORF">BST97_07310</name>
</gene>
<evidence type="ECO:0000313" key="3">
    <source>
        <dbReference type="Proteomes" id="UP000193431"/>
    </source>
</evidence>
<reference evidence="2 3" key="1">
    <citation type="submission" date="2016-11" db="EMBL/GenBank/DDBJ databases">
        <title>Trade-off between light-utilization and light-protection in marine flavobacteria.</title>
        <authorList>
            <person name="Kumagai Y."/>
        </authorList>
    </citation>
    <scope>NUCLEOTIDE SEQUENCE [LARGE SCALE GENOMIC DNA]</scope>
    <source>
        <strain evidence="2 3">JCM 13191</strain>
    </source>
</reference>